<dbReference type="Pfam" id="PF05022">
    <property type="entry name" value="SRP40_C"/>
    <property type="match status" value="1"/>
</dbReference>
<dbReference type="EMBL" id="FN317633">
    <property type="protein sequence ID" value="CAX73363.1"/>
    <property type="molecule type" value="mRNA"/>
</dbReference>
<dbReference type="GO" id="GO:0005730">
    <property type="term" value="C:nucleolus"/>
    <property type="evidence" value="ECO:0007669"/>
    <property type="project" value="InterPro"/>
</dbReference>
<proteinExistence type="evidence at transcript level"/>
<reference evidence="3" key="2">
    <citation type="submission" date="2009-03" db="EMBL/GenBank/DDBJ databases">
        <authorList>
            <person name="Gang L."/>
        </authorList>
    </citation>
    <scope>NUCLEOTIDE SEQUENCE</scope>
    <source>
        <strain evidence="3">Anhui</strain>
    </source>
</reference>
<evidence type="ECO:0000256" key="1">
    <source>
        <dbReference type="SAM" id="MobiDB-lite"/>
    </source>
</evidence>
<reference evidence="3" key="1">
    <citation type="journal article" date="2009" name="Nature">
        <title>The Schistosoma japonicum genome reveals features of host-parasite interplay.</title>
        <authorList>
            <person name="Liu F."/>
            <person name="Zhou Y."/>
            <person name="Wang Z.Q."/>
            <person name="Lu G."/>
            <person name="Zheng H."/>
            <person name="Brindley P.J."/>
            <person name="McManus D.P."/>
            <person name="Blair D."/>
            <person name="Zhang Q.H."/>
            <person name="Zhong Y."/>
            <person name="Wang S."/>
            <person name="Han Z.G."/>
            <person name="Chen Z."/>
        </authorList>
    </citation>
    <scope>NUCLEOTIDE SEQUENCE</scope>
    <source>
        <strain evidence="3">Anhui</strain>
    </source>
</reference>
<dbReference type="InterPro" id="IPR039191">
    <property type="entry name" value="Nopp140-like"/>
</dbReference>
<accession>C1LF85</accession>
<protein>
    <submittedName>
        <fullName evidence="3">Nucleolar phosphoprotein p130</fullName>
    </submittedName>
</protein>
<sequence>MGVVPQATTQSSVQKKKVAAAASSSDSDSSDDEQPASKKPALVKASPSVSKSGATVVVGGKKVVGKPASSSSESESSDERGVGLVKKPVGVVGGGVKPTMGVVPQATTQSSVQKKKVAAAASSSDSDSSDDEQPASKKPALVKASPSVSKSGATVVVGGKKFFPNSVLPSFDSNISNNLSVGFPRKRRFSFSRNSCTSSDNLICNSMTFASPDFQSSVCNGLSVLKSSNSSNVPFRRVEENAIYVHPNLRDNSFEAMRNSRGSWGERANRDFKFTSGKVFKQEKTKKKRGSYVGGSLSLDSCSFKFNE</sequence>
<evidence type="ECO:0000313" key="3">
    <source>
        <dbReference type="EMBL" id="CAX73363.1"/>
    </source>
</evidence>
<dbReference type="InterPro" id="IPR007718">
    <property type="entry name" value="Srp40_C"/>
</dbReference>
<evidence type="ECO:0000259" key="2">
    <source>
        <dbReference type="Pfam" id="PF05022"/>
    </source>
</evidence>
<organism evidence="3">
    <name type="scientific">Schistosoma japonicum</name>
    <name type="common">Blood fluke</name>
    <dbReference type="NCBI Taxonomy" id="6182"/>
    <lineage>
        <taxon>Eukaryota</taxon>
        <taxon>Metazoa</taxon>
        <taxon>Spiralia</taxon>
        <taxon>Lophotrochozoa</taxon>
        <taxon>Platyhelminthes</taxon>
        <taxon>Trematoda</taxon>
        <taxon>Digenea</taxon>
        <taxon>Strigeidida</taxon>
        <taxon>Schistosomatoidea</taxon>
        <taxon>Schistosomatidae</taxon>
        <taxon>Schistosoma</taxon>
    </lineage>
</organism>
<feature type="compositionally biased region" description="Low complexity" evidence="1">
    <location>
        <begin position="48"/>
        <end position="74"/>
    </location>
</feature>
<name>C1LF85_SCHJA</name>
<feature type="region of interest" description="Disordered" evidence="1">
    <location>
        <begin position="1"/>
        <end position="144"/>
    </location>
</feature>
<dbReference type="GO" id="GO:0005654">
    <property type="term" value="C:nucleoplasm"/>
    <property type="evidence" value="ECO:0007669"/>
    <property type="project" value="TreeGrafter"/>
</dbReference>
<dbReference type="PANTHER" id="PTHR23216">
    <property type="entry name" value="NUCLEOLAR AND COILED-BODY PHOSPHOPROTEIN 1"/>
    <property type="match status" value="1"/>
</dbReference>
<dbReference type="AlphaFoldDB" id="C1LF85"/>
<dbReference type="PANTHER" id="PTHR23216:SF1">
    <property type="entry name" value="NUCLEOLAR AND COILED-BODY PHOSPHOPROTEIN 1"/>
    <property type="match status" value="1"/>
</dbReference>
<feature type="domain" description="Srp40 C-terminal" evidence="2">
    <location>
        <begin position="234"/>
        <end position="306"/>
    </location>
</feature>
<feature type="compositionally biased region" description="Low complexity" evidence="1">
    <location>
        <begin position="97"/>
        <end position="126"/>
    </location>
</feature>